<evidence type="ECO:0000313" key="3">
    <source>
        <dbReference type="Proteomes" id="UP000464749"/>
    </source>
</evidence>
<protein>
    <submittedName>
        <fullName evidence="1">Uncharacterized protein</fullName>
    </submittedName>
</protein>
<dbReference type="EMBL" id="CP040855">
    <property type="protein sequence ID" value="QIA88471.1"/>
    <property type="molecule type" value="Genomic_DNA"/>
</dbReference>
<dbReference type="RefSeq" id="WP_163588837.1">
    <property type="nucleotide sequence ID" value="NZ_CP040855.1"/>
</dbReference>
<keyword evidence="1" id="KW-0614">Plasmid</keyword>
<accession>A0A9X7THU0</accession>
<gene>
    <name evidence="1" type="ORF">FEE39_09475</name>
    <name evidence="2" type="ORF">FEE39_09480</name>
</gene>
<evidence type="ECO:0000313" key="1">
    <source>
        <dbReference type="EMBL" id="QIA88470.1"/>
    </source>
</evidence>
<geneLocation type="plasmid" evidence="1 3">
    <name>unnamed1</name>
</geneLocation>
<proteinExistence type="predicted"/>
<sequence>MANNNEKILVILNAMNELDPLMNNYLLILKKRYTWSKEAQADFYSIRRSLHQVSSNLEKIVRQEKRKEKQLEELTLKVRKEAEILNNYYIENVDKKGERGLEELMDLKQVDFTPRYAGSMKTYLTRVLRGINHSRLNYALERRQELKEANIEREEAIIRVSQRLKAISARQVRSLKTIKLEHLKDELHPLITEMKRYEINDQIDVLNNKIMRIDNYRFDRPPRPSYKEITAILNYIITQENRIVRGYTVPDYAIPLYDSLNHLRQSIWAKREYVGTLNSYEAFKRRVAELESYYKRSYKQANGKPKNYHGHYVGEYE</sequence>
<dbReference type="EMBL" id="CP040855">
    <property type="protein sequence ID" value="QIA88470.1"/>
    <property type="molecule type" value="Genomic_DNA"/>
</dbReference>
<dbReference type="Proteomes" id="UP000464749">
    <property type="component" value="Plasmid unnamed1"/>
</dbReference>
<name>A0A9X7THU0_LACJH</name>
<dbReference type="AlphaFoldDB" id="A0A9X7THU0"/>
<organism evidence="1 3">
    <name type="scientific">Lactobacillus johnsonii</name>
    <dbReference type="NCBI Taxonomy" id="33959"/>
    <lineage>
        <taxon>Bacteria</taxon>
        <taxon>Bacillati</taxon>
        <taxon>Bacillota</taxon>
        <taxon>Bacilli</taxon>
        <taxon>Lactobacillales</taxon>
        <taxon>Lactobacillaceae</taxon>
        <taxon>Lactobacillus</taxon>
    </lineage>
</organism>
<reference evidence="1 3" key="1">
    <citation type="submission" date="2019-06" db="EMBL/GenBank/DDBJ databases">
        <title>Whole genome sequencing of Lactobacillus johnsonii strain G2A.</title>
        <authorList>
            <person name="Conlan S."/>
            <person name="Thomas P.J."/>
            <person name="Mullikin J."/>
            <person name="Singer J."/>
            <person name="Weaver C."/>
            <person name="Segre J.A."/>
        </authorList>
    </citation>
    <scope>NUCLEOTIDE SEQUENCE [LARGE SCALE GENOMIC DNA]</scope>
    <source>
        <strain evidence="1 3">G2A</strain>
        <plasmid evidence="1 3">unnamed1</plasmid>
    </source>
</reference>
<evidence type="ECO:0000313" key="2">
    <source>
        <dbReference type="EMBL" id="QIA88471.1"/>
    </source>
</evidence>